<reference evidence="2 3" key="1">
    <citation type="journal article" date="2021" name="ISME Commun">
        <title>Automated analysis of genomic sequences facilitates high-throughput and comprehensive description of bacteria.</title>
        <authorList>
            <person name="Hitch T.C.A."/>
        </authorList>
    </citation>
    <scope>NUCLEOTIDE SEQUENCE [LARGE SCALE GENOMIC DNA]</scope>
    <source>
        <strain evidence="3">f_CCE</strain>
    </source>
</reference>
<proteinExistence type="predicted"/>
<keyword evidence="3" id="KW-1185">Reference proteome</keyword>
<dbReference type="RefSeq" id="WP_158358616.1">
    <property type="nucleotide sequence ID" value="NZ_JAOQJF010000012.1"/>
</dbReference>
<dbReference type="NCBIfam" id="TIGR01784">
    <property type="entry name" value="T_den_put_tspse"/>
    <property type="match status" value="1"/>
</dbReference>
<dbReference type="EMBL" id="JAOQJF010000012">
    <property type="protein sequence ID" value="MCU6799844.1"/>
    <property type="molecule type" value="Genomic_DNA"/>
</dbReference>
<evidence type="ECO:0000256" key="1">
    <source>
        <dbReference type="SAM" id="MobiDB-lite"/>
    </source>
</evidence>
<accession>A0ABT2UYX4</accession>
<feature type="compositionally biased region" description="Basic and acidic residues" evidence="1">
    <location>
        <begin position="227"/>
        <end position="277"/>
    </location>
</feature>
<feature type="region of interest" description="Disordered" evidence="1">
    <location>
        <begin position="227"/>
        <end position="278"/>
    </location>
</feature>
<name>A0ABT2UYX4_9FIRM</name>
<dbReference type="InterPro" id="IPR010106">
    <property type="entry name" value="RpnA"/>
</dbReference>
<protein>
    <submittedName>
        <fullName evidence="2">Rpn family recombination-promoting nuclease/putative transposase</fullName>
    </submittedName>
</protein>
<sequence length="313" mass="37192">MEQLKTNWESIGLSNDFLFGKIMRKPALCKRMLEIILGVKIDRLEYLESQKSIDEEWDARSIRLDIYVQDNREVAYNIEIQTTNTGDLPKRSRYYQSVLDMQQLNKGERYKNLKRTYIIFICTFDLFRMGRHVYTFENQCREDGSLRLEDDTYKLFLNTEGVMDDVSTDLKAFLDYMGGRPSDHAFVKVLNDEVILAKHNKEWRREYMTLLMRDQENIDKGREQGLKEGREQGLEEGREQGLKEGREQGLEEGREQGLEEGREQGLEEGREKGEGRFAELTQRLLQDKRYIDLEKSATDPEYRQRLYEEYRIL</sequence>
<organism evidence="2 3">
    <name type="scientific">Alitiscatomonas aceti</name>
    <dbReference type="NCBI Taxonomy" id="2981724"/>
    <lineage>
        <taxon>Bacteria</taxon>
        <taxon>Bacillati</taxon>
        <taxon>Bacillota</taxon>
        <taxon>Clostridia</taxon>
        <taxon>Lachnospirales</taxon>
        <taxon>Lachnospiraceae</taxon>
        <taxon>Alitiscatomonas</taxon>
    </lineage>
</organism>
<evidence type="ECO:0000313" key="2">
    <source>
        <dbReference type="EMBL" id="MCU6799844.1"/>
    </source>
</evidence>
<comment type="caution">
    <text evidence="2">The sequence shown here is derived from an EMBL/GenBank/DDBJ whole genome shotgun (WGS) entry which is preliminary data.</text>
</comment>
<dbReference type="PANTHER" id="PTHR41317:SF1">
    <property type="entry name" value="PD-(D_E)XK NUCLEASE FAMILY TRANSPOSASE"/>
    <property type="match status" value="1"/>
</dbReference>
<dbReference type="PANTHER" id="PTHR41317">
    <property type="entry name" value="PD-(D_E)XK NUCLEASE FAMILY TRANSPOSASE"/>
    <property type="match status" value="1"/>
</dbReference>
<gene>
    <name evidence="2" type="ORF">OCV69_07835</name>
</gene>
<evidence type="ECO:0000313" key="3">
    <source>
        <dbReference type="Proteomes" id="UP001652395"/>
    </source>
</evidence>
<dbReference type="Proteomes" id="UP001652395">
    <property type="component" value="Unassembled WGS sequence"/>
</dbReference>
<dbReference type="Pfam" id="PF12784">
    <property type="entry name" value="PDDEXK_2"/>
    <property type="match status" value="1"/>
</dbReference>